<sequence length="268" mass="28467">MQDTNYKPGAMLTGKRALIVGAGSVGSGWGNGRAIVSVLRAEGAAVCGIDQNLSALQETERYVGAFEKIVCDVIDQHELENSVLAAQRHLGQIDILVNCVGGSVPGDILTLAPEAWLRQFELNVGYVFRILKLVLPVMIKRKSGSVINVGSIAGIRCLESNAVAYSAAKAALIQLGRSSAISVARQGVRINTVIPGLMNTPLVTERLMKNKDPSEAVKFIAERDSKVPIGKMGDAWDVAHAVSFLSSDRAKSITGTELVIDGGLTLRC</sequence>
<dbReference type="EMBL" id="JAPJZI010000001">
    <property type="protein sequence ID" value="MDA5397209.1"/>
    <property type="molecule type" value="Genomic_DNA"/>
</dbReference>
<evidence type="ECO:0000256" key="1">
    <source>
        <dbReference type="ARBA" id="ARBA00006484"/>
    </source>
</evidence>
<proteinExistence type="inferred from homology"/>
<dbReference type="PRINTS" id="PR00081">
    <property type="entry name" value="GDHRDH"/>
</dbReference>
<dbReference type="GO" id="GO:0016491">
    <property type="term" value="F:oxidoreductase activity"/>
    <property type="evidence" value="ECO:0007669"/>
    <property type="project" value="UniProtKB-KW"/>
</dbReference>
<dbReference type="InterPro" id="IPR002347">
    <property type="entry name" value="SDR_fam"/>
</dbReference>
<dbReference type="AlphaFoldDB" id="A0A9X3ZFN7"/>
<dbReference type="InterPro" id="IPR051122">
    <property type="entry name" value="SDR_DHRS6-like"/>
</dbReference>
<dbReference type="PRINTS" id="PR00080">
    <property type="entry name" value="SDRFAMILY"/>
</dbReference>
<comment type="caution">
    <text evidence="3">The sequence shown here is derived from an EMBL/GenBank/DDBJ whole genome shotgun (WGS) entry which is preliminary data.</text>
</comment>
<dbReference type="SUPFAM" id="SSF51735">
    <property type="entry name" value="NAD(P)-binding Rossmann-fold domains"/>
    <property type="match status" value="1"/>
</dbReference>
<dbReference type="FunFam" id="3.40.50.720:FF:000084">
    <property type="entry name" value="Short-chain dehydrogenase reductase"/>
    <property type="match status" value="1"/>
</dbReference>
<dbReference type="RefSeq" id="WP_267988675.1">
    <property type="nucleotide sequence ID" value="NZ_JAPJZI010000001.1"/>
</dbReference>
<keyword evidence="2" id="KW-0560">Oxidoreductase</keyword>
<evidence type="ECO:0000313" key="4">
    <source>
        <dbReference type="Proteomes" id="UP001151234"/>
    </source>
</evidence>
<accession>A0A9X3ZFN7</accession>
<evidence type="ECO:0000256" key="2">
    <source>
        <dbReference type="ARBA" id="ARBA00023002"/>
    </source>
</evidence>
<dbReference type="PANTHER" id="PTHR43477:SF1">
    <property type="entry name" value="DIHYDROANTICAPSIN 7-DEHYDROGENASE"/>
    <property type="match status" value="1"/>
</dbReference>
<dbReference type="PANTHER" id="PTHR43477">
    <property type="entry name" value="DIHYDROANTICAPSIN 7-DEHYDROGENASE"/>
    <property type="match status" value="1"/>
</dbReference>
<organism evidence="3 4">
    <name type="scientific">Hoeflea prorocentri</name>
    <dbReference type="NCBI Taxonomy" id="1922333"/>
    <lineage>
        <taxon>Bacteria</taxon>
        <taxon>Pseudomonadati</taxon>
        <taxon>Pseudomonadota</taxon>
        <taxon>Alphaproteobacteria</taxon>
        <taxon>Hyphomicrobiales</taxon>
        <taxon>Rhizobiaceae</taxon>
        <taxon>Hoeflea</taxon>
    </lineage>
</organism>
<comment type="similarity">
    <text evidence="1">Belongs to the short-chain dehydrogenases/reductases (SDR) family.</text>
</comment>
<dbReference type="Proteomes" id="UP001151234">
    <property type="component" value="Unassembled WGS sequence"/>
</dbReference>
<dbReference type="CDD" id="cd05233">
    <property type="entry name" value="SDR_c"/>
    <property type="match status" value="1"/>
</dbReference>
<keyword evidence="4" id="KW-1185">Reference proteome</keyword>
<name>A0A9X3ZFN7_9HYPH</name>
<protein>
    <submittedName>
        <fullName evidence="3">SDR family NAD(P)-dependent oxidoreductase</fullName>
    </submittedName>
</protein>
<dbReference type="InterPro" id="IPR036291">
    <property type="entry name" value="NAD(P)-bd_dom_sf"/>
</dbReference>
<dbReference type="Gene3D" id="3.40.50.720">
    <property type="entry name" value="NAD(P)-binding Rossmann-like Domain"/>
    <property type="match status" value="1"/>
</dbReference>
<evidence type="ECO:0000313" key="3">
    <source>
        <dbReference type="EMBL" id="MDA5397209.1"/>
    </source>
</evidence>
<gene>
    <name evidence="3" type="ORF">OQ273_01380</name>
</gene>
<reference evidence="3" key="1">
    <citation type="submission" date="2022-11" db="EMBL/GenBank/DDBJ databases">
        <title>Draft genome sequence of Hoeflea poritis E7-10 and Hoeflea prorocentri PM5-8, separated from scleractinian coral Porites lutea and marine dinoflagellate.</title>
        <authorList>
            <person name="Zhang G."/>
            <person name="Wei Q."/>
            <person name="Cai L."/>
        </authorList>
    </citation>
    <scope>NUCLEOTIDE SEQUENCE</scope>
    <source>
        <strain evidence="3">PM5-8</strain>
    </source>
</reference>
<dbReference type="Pfam" id="PF13561">
    <property type="entry name" value="adh_short_C2"/>
    <property type="match status" value="1"/>
</dbReference>